<dbReference type="InterPro" id="IPR029058">
    <property type="entry name" value="AB_hydrolase_fold"/>
</dbReference>
<dbReference type="Pfam" id="PF00151">
    <property type="entry name" value="Lipase"/>
    <property type="match status" value="1"/>
</dbReference>
<evidence type="ECO:0000313" key="7">
    <source>
        <dbReference type="Proteomes" id="UP000466442"/>
    </source>
</evidence>
<protein>
    <recommendedName>
        <fullName evidence="5">Lipase domain-containing protein</fullName>
    </recommendedName>
</protein>
<comment type="similarity">
    <text evidence="2 4">Belongs to the AB hydrolase superfamily. Lipase family.</text>
</comment>
<dbReference type="GO" id="GO:0016298">
    <property type="term" value="F:lipase activity"/>
    <property type="evidence" value="ECO:0007669"/>
    <property type="project" value="InterPro"/>
</dbReference>
<evidence type="ECO:0000259" key="5">
    <source>
        <dbReference type="Pfam" id="PF00151"/>
    </source>
</evidence>
<sequence>MQVYHYWVSPLLSSAASESLSNFEIPQGPFFPRSTLREHSRPPLLPKHKTVSIVTHGHGGSAAFECFLVLPRRPFLFVRGYSTTIDVGKVFKCHRMMFIHLVRHHLIIFFVLYAGNEGVKGQAHNESQVKNINDLYVTTSCIEPPFVCPHKRIQFYLYTKYTQKNPEILDTKDPESLYNSHFNPNHETKVLIHGFQGGRNFSPSTDLRDAYFTRGDYNVIVVDYSTLVRLPCLSQMQWSPGFCAQCIAQMVYYLSQHPRGVQPEKLHLMGYSIGAHIAGLTANYIDGAKLGRITGLDPTIIFYMGSNRSHDLDPTDANFVDVIHTGAGILGQWGPNGHADFYVNGGTSQPGCLSTSIVKTLSCDHTKVSPYFVESINSKQGFWAVPCPNRVTYNLGLCAPSNIKEYVLMGEHLSHKARGIFYLSTNANKPYAKGFPGRKKPPYIP</sequence>
<gene>
    <name evidence="6" type="ORF">GE061_014254</name>
</gene>
<dbReference type="PANTHER" id="PTHR11610">
    <property type="entry name" value="LIPASE"/>
    <property type="match status" value="1"/>
</dbReference>
<dbReference type="InterPro" id="IPR033906">
    <property type="entry name" value="Lipase_N"/>
</dbReference>
<dbReference type="FunFam" id="3.40.50.1820:FF:000076">
    <property type="entry name" value="phospholipase A1"/>
    <property type="match status" value="1"/>
</dbReference>
<evidence type="ECO:0000256" key="1">
    <source>
        <dbReference type="ARBA" id="ARBA00004613"/>
    </source>
</evidence>
<dbReference type="PANTHER" id="PTHR11610:SF174">
    <property type="entry name" value="MIP30168P"/>
    <property type="match status" value="1"/>
</dbReference>
<evidence type="ECO:0000256" key="3">
    <source>
        <dbReference type="ARBA" id="ARBA00022525"/>
    </source>
</evidence>
<dbReference type="Gene3D" id="3.40.50.1820">
    <property type="entry name" value="alpha/beta hydrolase"/>
    <property type="match status" value="1"/>
</dbReference>
<dbReference type="InterPro" id="IPR013818">
    <property type="entry name" value="Lipase"/>
</dbReference>
<dbReference type="InterPro" id="IPR000734">
    <property type="entry name" value="TAG_lipase"/>
</dbReference>
<evidence type="ECO:0000256" key="4">
    <source>
        <dbReference type="RuleBase" id="RU004262"/>
    </source>
</evidence>
<name>A0A8S9XQ40_APOLU</name>
<dbReference type="OrthoDB" id="199913at2759"/>
<dbReference type="GO" id="GO:0016042">
    <property type="term" value="P:lipid catabolic process"/>
    <property type="evidence" value="ECO:0007669"/>
    <property type="project" value="TreeGrafter"/>
</dbReference>
<accession>A0A8S9XQ40</accession>
<organism evidence="6 7">
    <name type="scientific">Apolygus lucorum</name>
    <name type="common">Small green plant bug</name>
    <name type="synonym">Lygocoris lucorum</name>
    <dbReference type="NCBI Taxonomy" id="248454"/>
    <lineage>
        <taxon>Eukaryota</taxon>
        <taxon>Metazoa</taxon>
        <taxon>Ecdysozoa</taxon>
        <taxon>Arthropoda</taxon>
        <taxon>Hexapoda</taxon>
        <taxon>Insecta</taxon>
        <taxon>Pterygota</taxon>
        <taxon>Neoptera</taxon>
        <taxon>Paraneoptera</taxon>
        <taxon>Hemiptera</taxon>
        <taxon>Heteroptera</taxon>
        <taxon>Panheteroptera</taxon>
        <taxon>Cimicomorpha</taxon>
        <taxon>Miridae</taxon>
        <taxon>Mirini</taxon>
        <taxon>Apolygus</taxon>
    </lineage>
</organism>
<dbReference type="EMBL" id="WIXP02000005">
    <property type="protein sequence ID" value="KAF6211140.1"/>
    <property type="molecule type" value="Genomic_DNA"/>
</dbReference>
<keyword evidence="3" id="KW-0964">Secreted</keyword>
<dbReference type="PRINTS" id="PR00821">
    <property type="entry name" value="TAGLIPASE"/>
</dbReference>
<dbReference type="AlphaFoldDB" id="A0A8S9XQ40"/>
<evidence type="ECO:0000313" key="6">
    <source>
        <dbReference type="EMBL" id="KAF6211140.1"/>
    </source>
</evidence>
<comment type="caution">
    <text evidence="6">The sequence shown here is derived from an EMBL/GenBank/DDBJ whole genome shotgun (WGS) entry which is preliminary data.</text>
</comment>
<dbReference type="SUPFAM" id="SSF53474">
    <property type="entry name" value="alpha/beta-Hydrolases"/>
    <property type="match status" value="1"/>
</dbReference>
<comment type="subcellular location">
    <subcellularLocation>
        <location evidence="1">Secreted</location>
    </subcellularLocation>
</comment>
<reference evidence="6" key="1">
    <citation type="journal article" date="2021" name="Mol. Ecol. Resour.">
        <title>Apolygus lucorum genome provides insights into omnivorousness and mesophyll feeding.</title>
        <authorList>
            <person name="Liu Y."/>
            <person name="Liu H."/>
            <person name="Wang H."/>
            <person name="Huang T."/>
            <person name="Liu B."/>
            <person name="Yang B."/>
            <person name="Yin L."/>
            <person name="Li B."/>
            <person name="Zhang Y."/>
            <person name="Zhang S."/>
            <person name="Jiang F."/>
            <person name="Zhang X."/>
            <person name="Ren Y."/>
            <person name="Wang B."/>
            <person name="Wang S."/>
            <person name="Lu Y."/>
            <person name="Wu K."/>
            <person name="Fan W."/>
            <person name="Wang G."/>
        </authorList>
    </citation>
    <scope>NUCLEOTIDE SEQUENCE</scope>
    <source>
        <strain evidence="6">12Hb</strain>
    </source>
</reference>
<dbReference type="GO" id="GO:0005615">
    <property type="term" value="C:extracellular space"/>
    <property type="evidence" value="ECO:0007669"/>
    <property type="project" value="TreeGrafter"/>
</dbReference>
<dbReference type="GO" id="GO:0017171">
    <property type="term" value="F:serine hydrolase activity"/>
    <property type="evidence" value="ECO:0007669"/>
    <property type="project" value="TreeGrafter"/>
</dbReference>
<dbReference type="Proteomes" id="UP000466442">
    <property type="component" value="Linkage Group LG5"/>
</dbReference>
<proteinExistence type="inferred from homology"/>
<evidence type="ECO:0000256" key="2">
    <source>
        <dbReference type="ARBA" id="ARBA00010701"/>
    </source>
</evidence>
<feature type="domain" description="Lipase" evidence="5">
    <location>
        <begin position="130"/>
        <end position="431"/>
    </location>
</feature>
<keyword evidence="7" id="KW-1185">Reference proteome</keyword>
<dbReference type="CDD" id="cd00707">
    <property type="entry name" value="Pancreat_lipase_like"/>
    <property type="match status" value="1"/>
</dbReference>